<evidence type="ECO:0000313" key="2">
    <source>
        <dbReference type="Proteomes" id="UP000594638"/>
    </source>
</evidence>
<gene>
    <name evidence="1" type="ORF">OLEA9_A052953</name>
</gene>
<organism evidence="1 2">
    <name type="scientific">Olea europaea subsp. europaea</name>
    <dbReference type="NCBI Taxonomy" id="158383"/>
    <lineage>
        <taxon>Eukaryota</taxon>
        <taxon>Viridiplantae</taxon>
        <taxon>Streptophyta</taxon>
        <taxon>Embryophyta</taxon>
        <taxon>Tracheophyta</taxon>
        <taxon>Spermatophyta</taxon>
        <taxon>Magnoliopsida</taxon>
        <taxon>eudicotyledons</taxon>
        <taxon>Gunneridae</taxon>
        <taxon>Pentapetalae</taxon>
        <taxon>asterids</taxon>
        <taxon>lamiids</taxon>
        <taxon>Lamiales</taxon>
        <taxon>Oleaceae</taxon>
        <taxon>Oleeae</taxon>
        <taxon>Olea</taxon>
    </lineage>
</organism>
<dbReference type="EMBL" id="CACTIH010009120">
    <property type="protein sequence ID" value="CAA3024912.1"/>
    <property type="molecule type" value="Genomic_DNA"/>
</dbReference>
<comment type="caution">
    <text evidence="1">The sequence shown here is derived from an EMBL/GenBank/DDBJ whole genome shotgun (WGS) entry which is preliminary data.</text>
</comment>
<dbReference type="Proteomes" id="UP000594638">
    <property type="component" value="Unassembled WGS sequence"/>
</dbReference>
<evidence type="ECO:0000313" key="1">
    <source>
        <dbReference type="EMBL" id="CAA3024912.1"/>
    </source>
</evidence>
<accession>A0A8S0UVX2</accession>
<protein>
    <submittedName>
        <fullName evidence="1">Uncharacterized protein</fullName>
    </submittedName>
</protein>
<keyword evidence="2" id="KW-1185">Reference proteome</keyword>
<reference evidence="1 2" key="1">
    <citation type="submission" date="2019-12" db="EMBL/GenBank/DDBJ databases">
        <authorList>
            <person name="Alioto T."/>
            <person name="Alioto T."/>
            <person name="Gomez Garrido J."/>
        </authorList>
    </citation>
    <scope>NUCLEOTIDE SEQUENCE [LARGE SCALE GENOMIC DNA]</scope>
</reference>
<dbReference type="AlphaFoldDB" id="A0A8S0UVX2"/>
<sequence>MAIITALRGICSDVGVASHCATTLTRSKEVVTMALWSLETAAARVMERIERQERGRERENEGWSEMNLNFRVIVISDI</sequence>
<name>A0A8S0UVX2_OLEEU</name>
<proteinExistence type="predicted"/>
<dbReference type="Gramene" id="OE9A052953T1">
    <property type="protein sequence ID" value="OE9A052953C1"/>
    <property type="gene ID" value="OE9A052953"/>
</dbReference>